<feature type="transmembrane region" description="Helical" evidence="1">
    <location>
        <begin position="69"/>
        <end position="89"/>
    </location>
</feature>
<accession>A0A316GGS5</accession>
<keyword evidence="1" id="KW-0472">Membrane</keyword>
<dbReference type="OrthoDB" id="9824051at2"/>
<proteinExistence type="predicted"/>
<dbReference type="EMBL" id="QGGW01000005">
    <property type="protein sequence ID" value="PWK60086.1"/>
    <property type="molecule type" value="Genomic_DNA"/>
</dbReference>
<keyword evidence="1" id="KW-1133">Transmembrane helix</keyword>
<keyword evidence="1" id="KW-0812">Transmembrane</keyword>
<evidence type="ECO:0000313" key="3">
    <source>
        <dbReference type="Proteomes" id="UP000245708"/>
    </source>
</evidence>
<name>A0A316GGS5_9RHOB</name>
<keyword evidence="3" id="KW-1185">Reference proteome</keyword>
<feature type="transmembrane region" description="Helical" evidence="1">
    <location>
        <begin position="39"/>
        <end position="57"/>
    </location>
</feature>
<reference evidence="2 3" key="1">
    <citation type="submission" date="2018-05" db="EMBL/GenBank/DDBJ databases">
        <title>Genomic Encyclopedia of Type Strains, Phase IV (KMG-IV): sequencing the most valuable type-strain genomes for metagenomic binning, comparative biology and taxonomic classification.</title>
        <authorList>
            <person name="Goeker M."/>
        </authorList>
    </citation>
    <scope>NUCLEOTIDE SEQUENCE [LARGE SCALE GENOMIC DNA]</scope>
    <source>
        <strain evidence="2 3">DSM 16097</strain>
    </source>
</reference>
<sequence>MESKDRDRIEARADQILGMEAQVSVSLVRRRLLRLVMQAYAGLGLMAFSGAIIFLFFELDWSREERIALLVGIGGLTLSVASFFVSWLYSQRELSKAEEAQRVSHRLMSRLVYLEMIEEWSRFEATARSKLADDQRPNRRYSISEIIRSLRESDKIKPIDTEVLNYCLQVRNSIAHGNLSAVDAWETSYLLRRLRGINDLLSKVD</sequence>
<dbReference type="Proteomes" id="UP000245708">
    <property type="component" value="Unassembled WGS sequence"/>
</dbReference>
<dbReference type="RefSeq" id="WP_146199991.1">
    <property type="nucleotide sequence ID" value="NZ_QGGW01000005.1"/>
</dbReference>
<evidence type="ECO:0000313" key="2">
    <source>
        <dbReference type="EMBL" id="PWK60086.1"/>
    </source>
</evidence>
<comment type="caution">
    <text evidence="2">The sequence shown here is derived from an EMBL/GenBank/DDBJ whole genome shotgun (WGS) entry which is preliminary data.</text>
</comment>
<dbReference type="AlphaFoldDB" id="A0A316GGS5"/>
<evidence type="ECO:0000256" key="1">
    <source>
        <dbReference type="SAM" id="Phobius"/>
    </source>
</evidence>
<organism evidence="2 3">
    <name type="scientific">Roseicyclus mahoneyensis</name>
    <dbReference type="NCBI Taxonomy" id="164332"/>
    <lineage>
        <taxon>Bacteria</taxon>
        <taxon>Pseudomonadati</taxon>
        <taxon>Pseudomonadota</taxon>
        <taxon>Alphaproteobacteria</taxon>
        <taxon>Rhodobacterales</taxon>
        <taxon>Roseobacteraceae</taxon>
        <taxon>Roseicyclus</taxon>
    </lineage>
</organism>
<gene>
    <name evidence="2" type="ORF">C7455_10569</name>
</gene>
<protein>
    <submittedName>
        <fullName evidence="2">Uncharacterized protein</fullName>
    </submittedName>
</protein>